<accession>A0ABD2Q1S6</accession>
<reference evidence="3 4" key="1">
    <citation type="submission" date="2024-11" db="EMBL/GenBank/DDBJ databases">
        <title>Adaptive evolution of stress response genes in parasites aligns with host niche diversity.</title>
        <authorList>
            <person name="Hahn C."/>
            <person name="Resl P."/>
        </authorList>
    </citation>
    <scope>NUCLEOTIDE SEQUENCE [LARGE SCALE GENOMIC DNA]</scope>
    <source>
        <strain evidence="3">EGGRZ-B1_66</strain>
        <tissue evidence="3">Body</tissue>
    </source>
</reference>
<protein>
    <submittedName>
        <fullName evidence="3">Uncharacterized protein</fullName>
    </submittedName>
</protein>
<dbReference type="AlphaFoldDB" id="A0ABD2Q1S6"/>
<name>A0ABD2Q1S6_9PLAT</name>
<feature type="transmembrane region" description="Helical" evidence="2">
    <location>
        <begin position="203"/>
        <end position="221"/>
    </location>
</feature>
<sequence length="273" mass="29790">MLTGSGYVFTKCCKSLVLQTAIDRITQLEKENAKLKSELRKNSYNQSDTVLAKHFSIDSGFGLEHGSTASRSSSESNFASTQFQASSCGSTSQFNSSPFLVVKPFDSPDQFESALLNDFQAIPNGLDCSDILQDLDNLESDGNLTSSLYSETSNHPPHSQKKSISLCMVALCLVAIWPGYLLQFPGRLVNPTTNTAYSLSTDLFAYGLQWLTAIILVIWACGSKSLWPQMKDSLTVSSDIVASNKVRCDCSGLDSFDNPLRATALSQFVTQLQ</sequence>
<dbReference type="EMBL" id="JBJKFK010001263">
    <property type="protein sequence ID" value="KAL3313580.1"/>
    <property type="molecule type" value="Genomic_DNA"/>
</dbReference>
<keyword evidence="2" id="KW-0472">Membrane</keyword>
<dbReference type="Proteomes" id="UP001626550">
    <property type="component" value="Unassembled WGS sequence"/>
</dbReference>
<evidence type="ECO:0000313" key="4">
    <source>
        <dbReference type="Proteomes" id="UP001626550"/>
    </source>
</evidence>
<evidence type="ECO:0000256" key="1">
    <source>
        <dbReference type="SAM" id="Coils"/>
    </source>
</evidence>
<keyword evidence="2" id="KW-1133">Transmembrane helix</keyword>
<keyword evidence="2" id="KW-0812">Transmembrane</keyword>
<feature type="coiled-coil region" evidence="1">
    <location>
        <begin position="18"/>
        <end position="45"/>
    </location>
</feature>
<organism evidence="3 4">
    <name type="scientific">Cichlidogyrus casuarinus</name>
    <dbReference type="NCBI Taxonomy" id="1844966"/>
    <lineage>
        <taxon>Eukaryota</taxon>
        <taxon>Metazoa</taxon>
        <taxon>Spiralia</taxon>
        <taxon>Lophotrochozoa</taxon>
        <taxon>Platyhelminthes</taxon>
        <taxon>Monogenea</taxon>
        <taxon>Monopisthocotylea</taxon>
        <taxon>Dactylogyridea</taxon>
        <taxon>Ancyrocephalidae</taxon>
        <taxon>Cichlidogyrus</taxon>
    </lineage>
</organism>
<keyword evidence="1" id="KW-0175">Coiled coil</keyword>
<keyword evidence="4" id="KW-1185">Reference proteome</keyword>
<comment type="caution">
    <text evidence="3">The sequence shown here is derived from an EMBL/GenBank/DDBJ whole genome shotgun (WGS) entry which is preliminary data.</text>
</comment>
<evidence type="ECO:0000313" key="3">
    <source>
        <dbReference type="EMBL" id="KAL3313580.1"/>
    </source>
</evidence>
<evidence type="ECO:0000256" key="2">
    <source>
        <dbReference type="SAM" id="Phobius"/>
    </source>
</evidence>
<gene>
    <name evidence="3" type="ORF">Ciccas_007815</name>
</gene>
<feature type="transmembrane region" description="Helical" evidence="2">
    <location>
        <begin position="164"/>
        <end position="183"/>
    </location>
</feature>
<proteinExistence type="predicted"/>